<evidence type="ECO:0000256" key="7">
    <source>
        <dbReference type="SAM" id="Coils"/>
    </source>
</evidence>
<protein>
    <submittedName>
        <fullName evidence="11">Uncharacterized protein</fullName>
    </submittedName>
</protein>
<feature type="coiled-coil region" evidence="7">
    <location>
        <begin position="283"/>
        <end position="310"/>
    </location>
</feature>
<evidence type="ECO:0000256" key="3">
    <source>
        <dbReference type="ARBA" id="ARBA00022692"/>
    </source>
</evidence>
<keyword evidence="3 9" id="KW-0812">Transmembrane</keyword>
<keyword evidence="6 9" id="KW-0472">Membrane</keyword>
<keyword evidence="4 9" id="KW-1133">Transmembrane helix</keyword>
<feature type="coiled-coil region" evidence="7">
    <location>
        <begin position="347"/>
        <end position="374"/>
    </location>
</feature>
<proteinExistence type="inferred from homology"/>
<feature type="compositionally biased region" description="Low complexity" evidence="8">
    <location>
        <begin position="235"/>
        <end position="247"/>
    </location>
</feature>
<evidence type="ECO:0000256" key="2">
    <source>
        <dbReference type="ARBA" id="ARBA00008108"/>
    </source>
</evidence>
<comment type="subcellular location">
    <subcellularLocation>
        <location evidence="1">Membrane</location>
    </subcellularLocation>
</comment>
<feature type="compositionally biased region" description="Low complexity" evidence="8">
    <location>
        <begin position="68"/>
        <end position="80"/>
    </location>
</feature>
<evidence type="ECO:0000313" key="11">
    <source>
        <dbReference type="WBParaSite" id="TREG1_40330.1"/>
    </source>
</evidence>
<dbReference type="InterPro" id="IPR019394">
    <property type="entry name" value="TEX28/TMCC"/>
</dbReference>
<feature type="region of interest" description="Disordered" evidence="8">
    <location>
        <begin position="408"/>
        <end position="437"/>
    </location>
</feature>
<dbReference type="Proteomes" id="UP000050795">
    <property type="component" value="Unassembled WGS sequence"/>
</dbReference>
<dbReference type="AlphaFoldDB" id="A0AA85JTN1"/>
<keyword evidence="10" id="KW-1185">Reference proteome</keyword>
<feature type="region of interest" description="Disordered" evidence="8">
    <location>
        <begin position="19"/>
        <end position="80"/>
    </location>
</feature>
<evidence type="ECO:0000313" key="10">
    <source>
        <dbReference type="Proteomes" id="UP000050795"/>
    </source>
</evidence>
<feature type="region of interest" description="Disordered" evidence="8">
    <location>
        <begin position="741"/>
        <end position="763"/>
    </location>
</feature>
<reference evidence="10" key="1">
    <citation type="submission" date="2022-06" db="EMBL/GenBank/DDBJ databases">
        <authorList>
            <person name="Berger JAMES D."/>
            <person name="Berger JAMES D."/>
        </authorList>
    </citation>
    <scope>NUCLEOTIDE SEQUENCE [LARGE SCALE GENOMIC DNA]</scope>
</reference>
<feature type="region of interest" description="Disordered" evidence="8">
    <location>
        <begin position="831"/>
        <end position="851"/>
    </location>
</feature>
<reference evidence="11" key="2">
    <citation type="submission" date="2023-11" db="UniProtKB">
        <authorList>
            <consortium name="WormBaseParasite"/>
        </authorList>
    </citation>
    <scope>IDENTIFICATION</scope>
</reference>
<feature type="transmembrane region" description="Helical" evidence="9">
    <location>
        <begin position="1130"/>
        <end position="1146"/>
    </location>
</feature>
<accession>A0AA85JTN1</accession>
<evidence type="ECO:0000256" key="8">
    <source>
        <dbReference type="SAM" id="MobiDB-lite"/>
    </source>
</evidence>
<comment type="similarity">
    <text evidence="2">Belongs to the TEX28 family.</text>
</comment>
<evidence type="ECO:0000256" key="9">
    <source>
        <dbReference type="SAM" id="Phobius"/>
    </source>
</evidence>
<dbReference type="WBParaSite" id="TREG1_40330.1">
    <property type="protein sequence ID" value="TREG1_40330.1"/>
    <property type="gene ID" value="TREG1_40330"/>
</dbReference>
<feature type="compositionally biased region" description="Low complexity" evidence="8">
    <location>
        <begin position="544"/>
        <end position="558"/>
    </location>
</feature>
<evidence type="ECO:0000256" key="1">
    <source>
        <dbReference type="ARBA" id="ARBA00004370"/>
    </source>
</evidence>
<feature type="region of interest" description="Disordered" evidence="8">
    <location>
        <begin position="232"/>
        <end position="273"/>
    </location>
</feature>
<feature type="compositionally biased region" description="Basic residues" evidence="8">
    <location>
        <begin position="39"/>
        <end position="59"/>
    </location>
</feature>
<evidence type="ECO:0000256" key="5">
    <source>
        <dbReference type="ARBA" id="ARBA00023054"/>
    </source>
</evidence>
<feature type="compositionally biased region" description="Polar residues" evidence="8">
    <location>
        <begin position="750"/>
        <end position="763"/>
    </location>
</feature>
<feature type="compositionally biased region" description="Gly residues" evidence="8">
    <location>
        <begin position="248"/>
        <end position="263"/>
    </location>
</feature>
<dbReference type="GO" id="GO:0016020">
    <property type="term" value="C:membrane"/>
    <property type="evidence" value="ECO:0007669"/>
    <property type="project" value="UniProtKB-SubCell"/>
</dbReference>
<feature type="transmembrane region" description="Helical" evidence="9">
    <location>
        <begin position="1050"/>
        <end position="1073"/>
    </location>
</feature>
<feature type="compositionally biased region" description="Polar residues" evidence="8">
    <location>
        <begin position="420"/>
        <end position="437"/>
    </location>
</feature>
<feature type="region of interest" description="Disordered" evidence="8">
    <location>
        <begin position="617"/>
        <end position="658"/>
    </location>
</feature>
<evidence type="ECO:0000256" key="4">
    <source>
        <dbReference type="ARBA" id="ARBA00022989"/>
    </source>
</evidence>
<feature type="region of interest" description="Disordered" evidence="8">
    <location>
        <begin position="544"/>
        <end position="564"/>
    </location>
</feature>
<sequence length="1150" mass="124112">MQYERCLRHIALLKLASGNNQSSNVSPDSLEGCEEKEKSSKKKGLRGLFRHVSHSKHSQRNQGHEKVSPSTSSVGETSSPEIPCLANNQLNLGGKLLKGDQKSTGQKLVWDLFETDGSTRSSSLSGYETQVPVEYHIEVFKLECISRQNSNSNLSSCAVSLSCGTPIMTVTNPTPEISHHKTFHSSPSRTHTHLSVHYNYEANDIPQSFINVNGDDVNKSTEECTLISNPQTLISPLSSSSSMSEAADGGGSTAGTSTDGGGVSTTSDDSASPIDSVLTASKIQQLQHDITQLEAAIKTNLNEQKELNDRLFEQLAEVPKFESNAYESSSSLLPFCEESNSSEGEIKRHYAEKLKLLKKQLKALNEQLQTTRYVMNKLELYGIPIGVSPKEYVKQFINSRRKSFMSTASTASPVLKPKTTLPSTSNTGNLPNDNTAASGLISSDDVCRSHQLAKTLPARTSNPNIDSCKLPTRQSNTMPAKCIHETKVFNTDTIFNLAQSSIGSQSLYTSDAKPIQSSQSSSMSTTSYTPYKPELSGPIMSTCTTTSAAASSSNSTKTPLTSHPTAPHLFPHLSPNEHVVYDDYTTKIPSTPSNTRMLNTVRTGLGSFGRQLFRVGKPRSHSDENIPVKINSSSNDDNIYRKKGSSRPVGYSLFTPSDKKKNKKIAKSRLAVSNLLYPPESSSMLLSENVISSNSQPIRTGSLSSTNGVNPMSVGGYDGVGGRSMISGLSGVGVVCGGGGGTASKDDTNPDPSSNTGAFSSWSEGGDNTLMRIFECLGVSSNQVFSSSSGQNLISTGNSNNLPGVGSSGSSALSASGLGVLDKSKAGSKSHIITSDTFSPPHGGTSSSGGGGMAGVAGGVGGVGSGGYVGSCRSDLTLSNISANNLALAFAYLYRRQECQFNMLTNQQAQIFQEIRDELSVMRSETLNIQSTLSNLTTELEAIRRDATTKAELQNQKLTDASSRIERLDAIAEESRQALPHELAALRNEFHDSLYSVEYQVTTKIRDLSDNITSINNKVSMIEKPHDQSSTHGGSHGTELERVRRKVLHYLTDLCVSFFALVTMLLQVLIRCLNLGAVLTENRKLAVCFSMTMLASCLLVYTSDPIIVWLREDNITDNPDDTTIHRRSHYWRSILIAILSFFRSFSRGMS</sequence>
<keyword evidence="5 7" id="KW-0175">Coiled coil</keyword>
<dbReference type="Pfam" id="PF10267">
    <property type="entry name" value="Tmemb_cc2"/>
    <property type="match status" value="1"/>
</dbReference>
<feature type="transmembrane region" description="Helical" evidence="9">
    <location>
        <begin position="1085"/>
        <end position="1110"/>
    </location>
</feature>
<organism evidence="10 11">
    <name type="scientific">Trichobilharzia regenti</name>
    <name type="common">Nasal bird schistosome</name>
    <dbReference type="NCBI Taxonomy" id="157069"/>
    <lineage>
        <taxon>Eukaryota</taxon>
        <taxon>Metazoa</taxon>
        <taxon>Spiralia</taxon>
        <taxon>Lophotrochozoa</taxon>
        <taxon>Platyhelminthes</taxon>
        <taxon>Trematoda</taxon>
        <taxon>Digenea</taxon>
        <taxon>Strigeidida</taxon>
        <taxon>Schistosomatoidea</taxon>
        <taxon>Schistosomatidae</taxon>
        <taxon>Trichobilharzia</taxon>
    </lineage>
</organism>
<name>A0AA85JTN1_TRIRE</name>
<evidence type="ECO:0000256" key="6">
    <source>
        <dbReference type="ARBA" id="ARBA00023136"/>
    </source>
</evidence>